<evidence type="ECO:0000256" key="1">
    <source>
        <dbReference type="SAM" id="MobiDB-lite"/>
    </source>
</evidence>
<evidence type="ECO:0000313" key="2">
    <source>
        <dbReference type="EMBL" id="MDZ5460069.1"/>
    </source>
</evidence>
<name>A0ABU5IMF4_9BURK</name>
<protein>
    <recommendedName>
        <fullName evidence="4">Lipoprotein</fullName>
    </recommendedName>
</protein>
<evidence type="ECO:0000313" key="3">
    <source>
        <dbReference type="Proteomes" id="UP001293718"/>
    </source>
</evidence>
<proteinExistence type="predicted"/>
<feature type="region of interest" description="Disordered" evidence="1">
    <location>
        <begin position="98"/>
        <end position="122"/>
    </location>
</feature>
<comment type="caution">
    <text evidence="2">The sequence shown here is derived from an EMBL/GenBank/DDBJ whole genome shotgun (WGS) entry which is preliminary data.</text>
</comment>
<dbReference type="Gene3D" id="2.40.360.20">
    <property type="match status" value="1"/>
</dbReference>
<dbReference type="Proteomes" id="UP001293718">
    <property type="component" value="Unassembled WGS sequence"/>
</dbReference>
<accession>A0ABU5IMF4</accession>
<sequence>MVAACVLVLSACGGGGEQSLVNKSSFAAGDSRTYEQSVVVGGNSTVNTKFSITRNSPTEDGSYTVTTRDLSSPSTVDGVSIGGSQSVAAYDAQHHLQQTTSTGAGRAPTVCKDASPRKPRPDPLLLSSVWSDDWSISCDVGNVTSHHVTSYQLRHGHVVGLDTVTVPAGAFATVHIYQEVDATTTSVPFIHHSVENIWLDRVTGINVKTDLEISYSNGAPVGAYVTHLTDELAAVQQGSR</sequence>
<reference evidence="2 3" key="1">
    <citation type="submission" date="2023-11" db="EMBL/GenBank/DDBJ databases">
        <title>Draft genome of Azohydromonas lata strain H1 (DSM1123), a polyhydroxyalkanoate producer.</title>
        <authorList>
            <person name="Traversa D."/>
            <person name="D'Addabbo P."/>
            <person name="Pazzani C."/>
            <person name="Manzari C."/>
            <person name="Chiara M."/>
            <person name="Scrascia M."/>
        </authorList>
    </citation>
    <scope>NUCLEOTIDE SEQUENCE [LARGE SCALE GENOMIC DNA]</scope>
    <source>
        <strain evidence="2 3">H1</strain>
    </source>
</reference>
<dbReference type="EMBL" id="JAXOJX010000057">
    <property type="protein sequence ID" value="MDZ5460069.1"/>
    <property type="molecule type" value="Genomic_DNA"/>
</dbReference>
<dbReference type="RefSeq" id="WP_322467637.1">
    <property type="nucleotide sequence ID" value="NZ_JAXOJX010000057.1"/>
</dbReference>
<keyword evidence="3" id="KW-1185">Reference proteome</keyword>
<gene>
    <name evidence="2" type="ORF">SM757_26160</name>
</gene>
<evidence type="ECO:0008006" key="4">
    <source>
        <dbReference type="Google" id="ProtNLM"/>
    </source>
</evidence>
<organism evidence="2 3">
    <name type="scientific">Azohydromonas lata</name>
    <dbReference type="NCBI Taxonomy" id="45677"/>
    <lineage>
        <taxon>Bacteria</taxon>
        <taxon>Pseudomonadati</taxon>
        <taxon>Pseudomonadota</taxon>
        <taxon>Betaproteobacteria</taxon>
        <taxon>Burkholderiales</taxon>
        <taxon>Sphaerotilaceae</taxon>
        <taxon>Azohydromonas</taxon>
    </lineage>
</organism>